<dbReference type="Pfam" id="PF13517">
    <property type="entry name" value="FG-GAP_3"/>
    <property type="match status" value="2"/>
</dbReference>
<feature type="domain" description="ASPIC/UnbV" evidence="3">
    <location>
        <begin position="463"/>
        <end position="526"/>
    </location>
</feature>
<evidence type="ECO:0000313" key="5">
    <source>
        <dbReference type="Proteomes" id="UP000309667"/>
    </source>
</evidence>
<dbReference type="RefSeq" id="WP_136556985.1">
    <property type="nucleotide sequence ID" value="NZ_STGT01000001.1"/>
</dbReference>
<dbReference type="Pfam" id="PF07593">
    <property type="entry name" value="UnbV_ASPIC"/>
    <property type="match status" value="1"/>
</dbReference>
<evidence type="ECO:0000259" key="3">
    <source>
        <dbReference type="Pfam" id="PF07593"/>
    </source>
</evidence>
<proteinExistence type="predicted"/>
<keyword evidence="1 2" id="KW-0732">Signal</keyword>
<evidence type="ECO:0000313" key="4">
    <source>
        <dbReference type="EMBL" id="THV17382.1"/>
    </source>
</evidence>
<evidence type="ECO:0000256" key="1">
    <source>
        <dbReference type="ARBA" id="ARBA00022729"/>
    </source>
</evidence>
<dbReference type="Gene3D" id="2.130.10.130">
    <property type="entry name" value="Integrin alpha, N-terminal"/>
    <property type="match status" value="1"/>
</dbReference>
<dbReference type="InterPro" id="IPR013517">
    <property type="entry name" value="FG-GAP"/>
</dbReference>
<keyword evidence="5" id="KW-1185">Reference proteome</keyword>
<feature type="chain" id="PRO_5047271880" evidence="2">
    <location>
        <begin position="31"/>
        <end position="545"/>
    </location>
</feature>
<feature type="signal peptide" evidence="2">
    <location>
        <begin position="1"/>
        <end position="30"/>
    </location>
</feature>
<dbReference type="Proteomes" id="UP000309667">
    <property type="component" value="Unassembled WGS sequence"/>
</dbReference>
<protein>
    <submittedName>
        <fullName evidence="4">CRTAC1 family protein</fullName>
    </submittedName>
</protein>
<name>A0ABY2R0L2_9HYPH</name>
<dbReference type="PANTHER" id="PTHR16026">
    <property type="entry name" value="CARTILAGE ACIDIC PROTEIN 1"/>
    <property type="match status" value="1"/>
</dbReference>
<accession>A0ABY2R0L2</accession>
<dbReference type="EMBL" id="STGT01000001">
    <property type="protein sequence ID" value="THV17382.1"/>
    <property type="molecule type" value="Genomic_DNA"/>
</dbReference>
<reference evidence="4 5" key="1">
    <citation type="submission" date="2019-04" db="EMBL/GenBank/DDBJ databases">
        <title>Genome sequence of strain 7209-2.</title>
        <authorList>
            <person name="Gao J."/>
            <person name="Sun J."/>
        </authorList>
    </citation>
    <scope>NUCLEOTIDE SEQUENCE [LARGE SCALE GENOMIC DNA]</scope>
    <source>
        <strain evidence="4 5">7209-2</strain>
    </source>
</reference>
<evidence type="ECO:0000256" key="2">
    <source>
        <dbReference type="SAM" id="SignalP"/>
    </source>
</evidence>
<dbReference type="InterPro" id="IPR027039">
    <property type="entry name" value="Crtac1"/>
</dbReference>
<organism evidence="4 5">
    <name type="scientific">Rhizobium rhizophilum</name>
    <dbReference type="NCBI Taxonomy" id="1850373"/>
    <lineage>
        <taxon>Bacteria</taxon>
        <taxon>Pseudomonadati</taxon>
        <taxon>Pseudomonadota</taxon>
        <taxon>Alphaproteobacteria</taxon>
        <taxon>Hyphomicrobiales</taxon>
        <taxon>Rhizobiaceae</taxon>
        <taxon>Rhizobium/Agrobacterium group</taxon>
        <taxon>Rhizobium</taxon>
    </lineage>
</organism>
<dbReference type="PANTHER" id="PTHR16026:SF0">
    <property type="entry name" value="CARTILAGE ACIDIC PROTEIN 1"/>
    <property type="match status" value="1"/>
</dbReference>
<gene>
    <name evidence="4" type="ORF">E9677_05200</name>
</gene>
<dbReference type="InterPro" id="IPR011519">
    <property type="entry name" value="UnbV_ASPIC"/>
</dbReference>
<dbReference type="InterPro" id="IPR028994">
    <property type="entry name" value="Integrin_alpha_N"/>
</dbReference>
<sequence length="545" mass="59806">MTGRRTVRLPGRVAGLALLLSLPEAAPALANGGPLVPRFTDETASSGIASTYRGDWEYMVGGGAGSFDCNADGFPDLVLSGGEDKAKFYLNRSEPGGALEFEEKPSGLELDKVIGAYPLDIDGDGLQDVVLLRSGENVVMRGLGECRFERANEAWGFDGGDAWSTAFSATWERGNTWPTLAIGNYIDRFEDFEPWGSCTDNWLHRPMSATERRFAPPLPLTPSYCPLSILFTDWNRSGTPSLRVSNDREYYKGGQEQMWHVEAGKTPRLYTQEEGWKYLRIWGMGIAAHDLDFDGYPEYFLTSMADNKLQKLGEIPADGKPKPSYADIAFAKGATAHRPYVGGEIRPSTAWHTEFEDVNNDGRTDLFVAKGNVAEMPDFAEKDPNNLLVQGEDGKFTEMGEMAGVASMAKGRGGALADFNLDGLVDLLVVNQGAPVEIWRNTTETPGRFLQVALRQDGSNRDAVGAWIEVKTGDVIQRREVTIGGGHAGGKTGWWHFGLGEQAETEIRVLWPDGEAGEWQKVATDGFYLVEPGKTPRAWRPGERM</sequence>
<comment type="caution">
    <text evidence="4">The sequence shown here is derived from an EMBL/GenBank/DDBJ whole genome shotgun (WGS) entry which is preliminary data.</text>
</comment>
<dbReference type="SUPFAM" id="SSF69318">
    <property type="entry name" value="Integrin alpha N-terminal domain"/>
    <property type="match status" value="1"/>
</dbReference>